<reference evidence="1 2" key="1">
    <citation type="submission" date="2017-01" db="EMBL/GenBank/DDBJ databases">
        <authorList>
            <person name="Mah S.A."/>
            <person name="Swanson W.J."/>
            <person name="Moy G.W."/>
            <person name="Vacquier V.D."/>
        </authorList>
    </citation>
    <scope>NUCLEOTIDE SEQUENCE [LARGE SCALE GENOMIC DNA]</scope>
    <source>
        <strain evidence="1 2">DSM 18014</strain>
    </source>
</reference>
<dbReference type="AlphaFoldDB" id="A0A1N7QCB7"/>
<proteinExistence type="predicted"/>
<accession>A0A1N7QCB7</accession>
<organism evidence="1 2">
    <name type="scientific">Chryseobacterium gambrini</name>
    <dbReference type="NCBI Taxonomy" id="373672"/>
    <lineage>
        <taxon>Bacteria</taxon>
        <taxon>Pseudomonadati</taxon>
        <taxon>Bacteroidota</taxon>
        <taxon>Flavobacteriia</taxon>
        <taxon>Flavobacteriales</taxon>
        <taxon>Weeksellaceae</taxon>
        <taxon>Chryseobacterium group</taxon>
        <taxon>Chryseobacterium</taxon>
    </lineage>
</organism>
<evidence type="ECO:0000313" key="2">
    <source>
        <dbReference type="Proteomes" id="UP000185781"/>
    </source>
</evidence>
<dbReference type="Proteomes" id="UP000185781">
    <property type="component" value="Unassembled WGS sequence"/>
</dbReference>
<protein>
    <submittedName>
        <fullName evidence="1">Uncharacterized protein</fullName>
    </submittedName>
</protein>
<evidence type="ECO:0000313" key="1">
    <source>
        <dbReference type="EMBL" id="SIT20207.1"/>
    </source>
</evidence>
<dbReference type="EMBL" id="FTOV01000010">
    <property type="protein sequence ID" value="SIT20207.1"/>
    <property type="molecule type" value="Genomic_DNA"/>
</dbReference>
<sequence>MKNSGVKKETASFLRQFLFIIETNPLTYIMFSVQNDHLQT</sequence>
<name>A0A1N7QCB7_9FLAO</name>
<gene>
    <name evidence="1" type="ORF">SAMN05421785_11078</name>
</gene>